<dbReference type="GeneID" id="24819016"/>
<protein>
    <submittedName>
        <fullName evidence="1">Uncharacterized protein</fullName>
    </submittedName>
</protein>
<sequence length="411" mass="45684">MASAPKDEQKPGFKYTAQLESSLVKGEVKMEVGENALIVTALFDVFEIPYAELNALLLANYVITVKADSGDYAFSKMGSWCQPFYDKLYEAYNKAVLRSLFVKGSPIVRTNGEVRFTESGAKSSNAAPVHVYGNSVVSLPPNLEARRVPLCFLTGMEKGSYELTLKVDADETYTYSKMGYDFEPVADAVEKDLREIRDRSLADVKEICPSLTSMQASQIAKIMPKGAAASFGQITAIAPPFAAAMEERISKTRAAETYKAFKEMCNPSQIYVGFKKKEGSAENTTEASEGEETEAQKPNDFLLWLIAPSQDGRFVAVEFAVTDAATFVYRTGGDFNRFARQLNRALEAIDFKREVIWMSDADLRKPENVDYFMAAKRTAALRYVRSSFVGRVIHLGAEAWKNNLKELWSGK</sequence>
<dbReference type="EMBL" id="CP010070">
    <property type="protein sequence ID" value="AIZ57217.1"/>
    <property type="molecule type" value="Genomic_DNA"/>
</dbReference>
<dbReference type="KEGG" id="mear:Mpt1_c13560"/>
<dbReference type="AlphaFoldDB" id="A0A0A7LG05"/>
<evidence type="ECO:0000313" key="1">
    <source>
        <dbReference type="EMBL" id="AIZ57217.1"/>
    </source>
</evidence>
<proteinExistence type="predicted"/>
<gene>
    <name evidence="1" type="ORF">Mpt1_c13560</name>
</gene>
<reference evidence="1 2" key="1">
    <citation type="journal article" date="2014" name="Appl. Environ. Microbiol.">
        <title>Comparative Genome Analysis of 'Candidatus Methanoplasma termitum' Indicates a New Mode of Energy Metabolism in the Seventh Order of Methanogens.</title>
        <authorList>
            <person name="Lang K."/>
            <person name="Schuldes J."/>
            <person name="Klingl A."/>
            <person name="Poehlein A."/>
            <person name="Daniel R."/>
            <person name="Brune A."/>
        </authorList>
    </citation>
    <scope>NUCLEOTIDE SEQUENCE [LARGE SCALE GENOMIC DNA]</scope>
    <source>
        <strain evidence="2">Mpt1</strain>
    </source>
</reference>
<keyword evidence="2" id="KW-1185">Reference proteome</keyword>
<dbReference type="RefSeq" id="WP_048113355.1">
    <property type="nucleotide sequence ID" value="NZ_CP010070.1"/>
</dbReference>
<dbReference type="Proteomes" id="UP000030787">
    <property type="component" value="Chromosome"/>
</dbReference>
<dbReference type="OrthoDB" id="359484at2157"/>
<dbReference type="HOGENOM" id="CLU_668356_0_0_2"/>
<name>A0A0A7LG05_9ARCH</name>
<organism evidence="1 2">
    <name type="scientific">Candidatus Methanoplasma termitum</name>
    <dbReference type="NCBI Taxonomy" id="1577791"/>
    <lineage>
        <taxon>Archaea</taxon>
        <taxon>Methanobacteriati</taxon>
        <taxon>Thermoplasmatota</taxon>
        <taxon>Thermoplasmata</taxon>
        <taxon>Methanomassiliicoccales</taxon>
        <taxon>Methanomassiliicoccaceae</taxon>
        <taxon>Candidatus Methanoplasma</taxon>
    </lineage>
</organism>
<dbReference type="STRING" id="1577791.Mpt1_c13560"/>
<evidence type="ECO:0000313" key="2">
    <source>
        <dbReference type="Proteomes" id="UP000030787"/>
    </source>
</evidence>
<accession>A0A0A7LG05</accession>